<gene>
    <name evidence="2" type="ORF">BDV95DRAFT_608860</name>
</gene>
<comment type="caution">
    <text evidence="2">The sequence shown here is derived from an EMBL/GenBank/DDBJ whole genome shotgun (WGS) entry which is preliminary data.</text>
</comment>
<evidence type="ECO:0000313" key="2">
    <source>
        <dbReference type="EMBL" id="KAF2869298.1"/>
    </source>
</evidence>
<organism evidence="2 3">
    <name type="scientific">Massariosphaeria phaeospora</name>
    <dbReference type="NCBI Taxonomy" id="100035"/>
    <lineage>
        <taxon>Eukaryota</taxon>
        <taxon>Fungi</taxon>
        <taxon>Dikarya</taxon>
        <taxon>Ascomycota</taxon>
        <taxon>Pezizomycotina</taxon>
        <taxon>Dothideomycetes</taxon>
        <taxon>Pleosporomycetidae</taxon>
        <taxon>Pleosporales</taxon>
        <taxon>Pleosporales incertae sedis</taxon>
        <taxon>Massariosphaeria</taxon>
    </lineage>
</organism>
<evidence type="ECO:0000256" key="1">
    <source>
        <dbReference type="SAM" id="SignalP"/>
    </source>
</evidence>
<dbReference type="Proteomes" id="UP000481861">
    <property type="component" value="Unassembled WGS sequence"/>
</dbReference>
<evidence type="ECO:0000313" key="3">
    <source>
        <dbReference type="Proteomes" id="UP000481861"/>
    </source>
</evidence>
<keyword evidence="1" id="KW-0732">Signal</keyword>
<dbReference type="OrthoDB" id="3641682at2759"/>
<accession>A0A7C8M5K5</accession>
<sequence>MKYFFTVANISLLMSAIAASPLELTSPNPAKRQTNACGVWSPTTPERVGDGAPSYKTLNIQLSAPLSCASNHECAVGYGSYESVTIQAEVSGGKGWIDGGFSVSKTWETGNNYECGGVSGETICVMQEIPFTEYNAQGGVYNACTREFRGDKKIYRISSPNKSGQKFFCKNDGCVDKGTKTWV</sequence>
<protein>
    <recommendedName>
        <fullName evidence="4">Ig-like domain-containing protein</fullName>
    </recommendedName>
</protein>
<keyword evidence="3" id="KW-1185">Reference proteome</keyword>
<name>A0A7C8M5K5_9PLEO</name>
<feature type="signal peptide" evidence="1">
    <location>
        <begin position="1"/>
        <end position="19"/>
    </location>
</feature>
<evidence type="ECO:0008006" key="4">
    <source>
        <dbReference type="Google" id="ProtNLM"/>
    </source>
</evidence>
<reference evidence="2 3" key="1">
    <citation type="submission" date="2020-01" db="EMBL/GenBank/DDBJ databases">
        <authorList>
            <consortium name="DOE Joint Genome Institute"/>
            <person name="Haridas S."/>
            <person name="Albert R."/>
            <person name="Binder M."/>
            <person name="Bloem J."/>
            <person name="Labutti K."/>
            <person name="Salamov A."/>
            <person name="Andreopoulos B."/>
            <person name="Baker S.E."/>
            <person name="Barry K."/>
            <person name="Bills G."/>
            <person name="Bluhm B.H."/>
            <person name="Cannon C."/>
            <person name="Castanera R."/>
            <person name="Culley D.E."/>
            <person name="Daum C."/>
            <person name="Ezra D."/>
            <person name="Gonzalez J.B."/>
            <person name="Henrissat B."/>
            <person name="Kuo A."/>
            <person name="Liang C."/>
            <person name="Lipzen A."/>
            <person name="Lutzoni F."/>
            <person name="Magnuson J."/>
            <person name="Mondo S."/>
            <person name="Nolan M."/>
            <person name="Ohm R."/>
            <person name="Pangilinan J."/>
            <person name="Park H.-J.H."/>
            <person name="Ramirez L."/>
            <person name="Alfaro M."/>
            <person name="Sun H."/>
            <person name="Tritt A."/>
            <person name="Yoshinaga Y."/>
            <person name="Zwiers L.-H.L."/>
            <person name="Turgeon B.G."/>
            <person name="Goodwin S.B."/>
            <person name="Spatafora J.W."/>
            <person name="Crous P.W."/>
            <person name="Grigoriev I.V."/>
        </authorList>
    </citation>
    <scope>NUCLEOTIDE SEQUENCE [LARGE SCALE GENOMIC DNA]</scope>
    <source>
        <strain evidence="2 3">CBS 611.86</strain>
    </source>
</reference>
<feature type="chain" id="PRO_5028983443" description="Ig-like domain-containing protein" evidence="1">
    <location>
        <begin position="20"/>
        <end position="183"/>
    </location>
</feature>
<proteinExistence type="predicted"/>
<dbReference type="AlphaFoldDB" id="A0A7C8M5K5"/>
<dbReference type="EMBL" id="JAADJZ010000016">
    <property type="protein sequence ID" value="KAF2869298.1"/>
    <property type="molecule type" value="Genomic_DNA"/>
</dbReference>